<feature type="domain" description="Ubiquitin-like protease family profile" evidence="6">
    <location>
        <begin position="190"/>
        <end position="368"/>
    </location>
</feature>
<dbReference type="OrthoDB" id="5065855at2759"/>
<proteinExistence type="inferred from homology"/>
<dbReference type="InterPro" id="IPR044613">
    <property type="entry name" value="Nep1/2-like"/>
</dbReference>
<keyword evidence="8" id="KW-1185">Reference proteome</keyword>
<evidence type="ECO:0000259" key="6">
    <source>
        <dbReference type="PROSITE" id="PS50600"/>
    </source>
</evidence>
<comment type="similarity">
    <text evidence="1">Belongs to the peptidase C48 family.</text>
</comment>
<evidence type="ECO:0000256" key="5">
    <source>
        <dbReference type="SAM" id="MobiDB-lite"/>
    </source>
</evidence>
<dbReference type="Gene3D" id="3.40.395.10">
    <property type="entry name" value="Adenoviral Proteinase, Chain A"/>
    <property type="match status" value="1"/>
</dbReference>
<keyword evidence="2 7" id="KW-0645">Protease</keyword>
<accession>A0A8H6KTZ7</accession>
<protein>
    <submittedName>
        <fullName evidence="7">Ulp1 protease family protein</fullName>
    </submittedName>
</protein>
<dbReference type="GO" id="GO:0008234">
    <property type="term" value="F:cysteine-type peptidase activity"/>
    <property type="evidence" value="ECO:0007669"/>
    <property type="project" value="UniProtKB-KW"/>
</dbReference>
<dbReference type="Proteomes" id="UP000639643">
    <property type="component" value="Unassembled WGS sequence"/>
</dbReference>
<organism evidence="7 8">
    <name type="scientific">Colletotrichum musicola</name>
    <dbReference type="NCBI Taxonomy" id="2175873"/>
    <lineage>
        <taxon>Eukaryota</taxon>
        <taxon>Fungi</taxon>
        <taxon>Dikarya</taxon>
        <taxon>Ascomycota</taxon>
        <taxon>Pezizomycotina</taxon>
        <taxon>Sordariomycetes</taxon>
        <taxon>Hypocreomycetidae</taxon>
        <taxon>Glomerellales</taxon>
        <taxon>Glomerellaceae</taxon>
        <taxon>Colletotrichum</taxon>
        <taxon>Colletotrichum orchidearum species complex</taxon>
    </lineage>
</organism>
<sequence length="416" mass="45419">MAAAVDVQAAAAPHHSHKVADLLRTPKSHRLLAFRSSRHQPPQPLPPHRGSSDSSSSASSDLVLPPSPSSSPSLSPASSSSSSSSIVTKSGHRSESRLSMPFRKMARHFGDTRRRTGTCLISSPSPRVLVTTSTSDGGCRGVKSALPGGTIPVVSRYPPYVALPNAPARSFRVASGAPIPGCCAALTHTTAVTYEDIKSLKSDWLTDNVRQLLPNFPASPANLVQNIAFWEEWLEREVLPKYPQARIILLRPSMTFLLMKEPDMRQIRSALPDFSRVTHIFLPINDARNVAQAEGGSHWSLLLVSAIDGVAFHYDSLGGANYSEARLATQKMSEILGRPLRFLNLEDSPQQENGSDCGVFVCILMRHLLVKRLLSANAREKVSMSMANKLIDSHGGRKEMLKIIESLRKEGERRRS</sequence>
<gene>
    <name evidence="7" type="ORF">CMUS01_05091</name>
</gene>
<feature type="compositionally biased region" description="Low complexity" evidence="5">
    <location>
        <begin position="52"/>
        <end position="85"/>
    </location>
</feature>
<dbReference type="SUPFAM" id="SSF54001">
    <property type="entry name" value="Cysteine proteinases"/>
    <property type="match status" value="1"/>
</dbReference>
<reference evidence="7" key="1">
    <citation type="journal article" date="2020" name="Phytopathology">
        <title>Genome Sequence Resources of Colletotrichum truncatum, C. plurivorum, C. musicola, and C. sojae: Four Species Pathogenic to Soybean (Glycine max).</title>
        <authorList>
            <person name="Rogerio F."/>
            <person name="Boufleur T.R."/>
            <person name="Ciampi-Guillardi M."/>
            <person name="Sukno S.A."/>
            <person name="Thon M.R."/>
            <person name="Massola Junior N.S."/>
            <person name="Baroncelli R."/>
        </authorList>
    </citation>
    <scope>NUCLEOTIDE SEQUENCE</scope>
    <source>
        <strain evidence="7">LFN0074</strain>
    </source>
</reference>
<dbReference type="EMBL" id="WIGM01000146">
    <property type="protein sequence ID" value="KAF6837246.1"/>
    <property type="molecule type" value="Genomic_DNA"/>
</dbReference>
<dbReference type="AlphaFoldDB" id="A0A8H6KTZ7"/>
<dbReference type="GO" id="GO:0019784">
    <property type="term" value="F:deNEDDylase activity"/>
    <property type="evidence" value="ECO:0007669"/>
    <property type="project" value="InterPro"/>
</dbReference>
<keyword evidence="4" id="KW-0788">Thiol protease</keyword>
<dbReference type="Pfam" id="PF02902">
    <property type="entry name" value="Peptidase_C48"/>
    <property type="match status" value="1"/>
</dbReference>
<feature type="compositionally biased region" description="Low complexity" evidence="5">
    <location>
        <begin position="1"/>
        <end position="12"/>
    </location>
</feature>
<dbReference type="InterPro" id="IPR003653">
    <property type="entry name" value="Peptidase_C48_C"/>
</dbReference>
<evidence type="ECO:0000313" key="7">
    <source>
        <dbReference type="EMBL" id="KAF6837246.1"/>
    </source>
</evidence>
<dbReference type="PANTHER" id="PTHR46468">
    <property type="entry name" value="SENTRIN-SPECIFIC PROTEASE 8"/>
    <property type="match status" value="1"/>
</dbReference>
<dbReference type="GO" id="GO:0000338">
    <property type="term" value="P:protein deneddylation"/>
    <property type="evidence" value="ECO:0007669"/>
    <property type="project" value="TreeGrafter"/>
</dbReference>
<evidence type="ECO:0000256" key="3">
    <source>
        <dbReference type="ARBA" id="ARBA00022801"/>
    </source>
</evidence>
<dbReference type="FunFam" id="3.40.395.10:FF:000008">
    <property type="entry name" value="Ulp1 protease family protein"/>
    <property type="match status" value="1"/>
</dbReference>
<feature type="region of interest" description="Disordered" evidence="5">
    <location>
        <begin position="1"/>
        <end position="103"/>
    </location>
</feature>
<comment type="caution">
    <text evidence="7">The sequence shown here is derived from an EMBL/GenBank/DDBJ whole genome shotgun (WGS) entry which is preliminary data.</text>
</comment>
<dbReference type="PANTHER" id="PTHR46468:SF1">
    <property type="entry name" value="SENTRIN-SPECIFIC PROTEASE 8"/>
    <property type="match status" value="1"/>
</dbReference>
<feature type="compositionally biased region" description="Basic residues" evidence="5">
    <location>
        <begin position="26"/>
        <end position="38"/>
    </location>
</feature>
<evidence type="ECO:0000256" key="4">
    <source>
        <dbReference type="ARBA" id="ARBA00022807"/>
    </source>
</evidence>
<dbReference type="GO" id="GO:0006508">
    <property type="term" value="P:proteolysis"/>
    <property type="evidence" value="ECO:0007669"/>
    <property type="project" value="UniProtKB-KW"/>
</dbReference>
<evidence type="ECO:0000256" key="1">
    <source>
        <dbReference type="ARBA" id="ARBA00005234"/>
    </source>
</evidence>
<keyword evidence="3" id="KW-0378">Hydrolase</keyword>
<evidence type="ECO:0000313" key="8">
    <source>
        <dbReference type="Proteomes" id="UP000639643"/>
    </source>
</evidence>
<dbReference type="PROSITE" id="PS50600">
    <property type="entry name" value="ULP_PROTEASE"/>
    <property type="match status" value="1"/>
</dbReference>
<evidence type="ECO:0000256" key="2">
    <source>
        <dbReference type="ARBA" id="ARBA00022670"/>
    </source>
</evidence>
<dbReference type="InterPro" id="IPR038765">
    <property type="entry name" value="Papain-like_cys_pep_sf"/>
</dbReference>
<name>A0A8H6KTZ7_9PEZI</name>